<accession>A0A372MEL5</accession>
<evidence type="ECO:0000313" key="1">
    <source>
        <dbReference type="EMBL" id="RFU93893.1"/>
    </source>
</evidence>
<dbReference type="RefSeq" id="WP_117331365.1">
    <property type="nucleotide sequence ID" value="NZ_QUWK01000016.1"/>
</dbReference>
<organism evidence="1 2">
    <name type="scientific">Sphaerochaeta halotolerans</name>
    <dbReference type="NCBI Taxonomy" id="2293840"/>
    <lineage>
        <taxon>Bacteria</taxon>
        <taxon>Pseudomonadati</taxon>
        <taxon>Spirochaetota</taxon>
        <taxon>Spirochaetia</taxon>
        <taxon>Spirochaetales</taxon>
        <taxon>Sphaerochaetaceae</taxon>
        <taxon>Sphaerochaeta</taxon>
    </lineage>
</organism>
<evidence type="ECO:0008006" key="3">
    <source>
        <dbReference type="Google" id="ProtNLM"/>
    </source>
</evidence>
<keyword evidence="2" id="KW-1185">Reference proteome</keyword>
<dbReference type="AlphaFoldDB" id="A0A372MEL5"/>
<reference evidence="2" key="1">
    <citation type="submission" date="2018-08" db="EMBL/GenBank/DDBJ databases">
        <authorList>
            <person name="Grouzdev D.S."/>
            <person name="Krutkina M.S."/>
        </authorList>
    </citation>
    <scope>NUCLEOTIDE SEQUENCE [LARGE SCALE GENOMIC DNA]</scope>
    <source>
        <strain evidence="2">4-11</strain>
    </source>
</reference>
<protein>
    <recommendedName>
        <fullName evidence="3">Transcriptional regulator, AbiEi antitoxin, Type IV TA system</fullName>
    </recommendedName>
</protein>
<name>A0A372MEL5_9SPIR</name>
<comment type="caution">
    <text evidence="1">The sequence shown here is derived from an EMBL/GenBank/DDBJ whole genome shotgun (WGS) entry which is preliminary data.</text>
</comment>
<dbReference type="EMBL" id="QUWK01000016">
    <property type="protein sequence ID" value="RFU93893.1"/>
    <property type="molecule type" value="Genomic_DNA"/>
</dbReference>
<reference evidence="1 2" key="2">
    <citation type="submission" date="2018-09" db="EMBL/GenBank/DDBJ databases">
        <title>Genome of Sphaerochaeta halotolerans strain 4-11.</title>
        <authorList>
            <person name="Nazina T.N."/>
            <person name="Sokolova D.S."/>
        </authorList>
    </citation>
    <scope>NUCLEOTIDE SEQUENCE [LARGE SCALE GENOMIC DNA]</scope>
    <source>
        <strain evidence="1 2">4-11</strain>
    </source>
</reference>
<gene>
    <name evidence="1" type="ORF">DYP60_12580</name>
</gene>
<sequence length="212" mass="24129">MNRLVKAILENIQTPVFTTLEISSLTSESPEARYALVKRAIADGDLIRIKRGLYTLSPLYRKTNVNPFTVSQMIITQSYVSLETVLSNYGWIPEAVRSITAVTSRSTTEFLTPVGHFTYERVPQRTLFAGVERLQDEQGNVWFQATPLKALADYVYLHKVDWSSTLPLTESLRVDEDSLHGISVEDFQELEGNYSSRKVNRFLDGLKKELYS</sequence>
<evidence type="ECO:0000313" key="2">
    <source>
        <dbReference type="Proteomes" id="UP000264002"/>
    </source>
</evidence>
<dbReference type="Proteomes" id="UP000264002">
    <property type="component" value="Unassembled WGS sequence"/>
</dbReference>
<proteinExistence type="predicted"/>